<dbReference type="InterPro" id="IPR017871">
    <property type="entry name" value="ABC_transporter-like_CS"/>
</dbReference>
<evidence type="ECO:0000256" key="6">
    <source>
        <dbReference type="ARBA" id="ARBA00022840"/>
    </source>
</evidence>
<evidence type="ECO:0000256" key="8">
    <source>
        <dbReference type="ARBA" id="ARBA00023136"/>
    </source>
</evidence>
<keyword evidence="8" id="KW-0472">Membrane</keyword>
<dbReference type="GO" id="GO:0016887">
    <property type="term" value="F:ATP hydrolysis activity"/>
    <property type="evidence" value="ECO:0007669"/>
    <property type="project" value="InterPro"/>
</dbReference>
<evidence type="ECO:0000256" key="3">
    <source>
        <dbReference type="ARBA" id="ARBA00022448"/>
    </source>
</evidence>
<reference evidence="10 11" key="1">
    <citation type="journal article" date="2018" name="Int. J. Syst. Evol. Microbiol.">
        <title>Pseudooceanicola lipolyticus sp. nov., a marine alphaproteobacterium, reclassification of Oceanicola flagellatus as Pseudooceanicola flagellatus comb. nov. and emended description of the genus Pseudooceanicola.</title>
        <authorList>
            <person name="Huang M.-M."/>
            <person name="Guo L.-L."/>
            <person name="Wu Y.-H."/>
            <person name="Lai Q.-L."/>
            <person name="Shao Z.-Z."/>
            <person name="Wang C.-S."/>
            <person name="Wu M."/>
            <person name="Xu X.-W."/>
        </authorList>
    </citation>
    <scope>NUCLEOTIDE SEQUENCE [LARGE SCALE GENOMIC DNA]</scope>
    <source>
        <strain evidence="10 11">157</strain>
    </source>
</reference>
<dbReference type="CDD" id="cd03262">
    <property type="entry name" value="ABC_HisP_GlnQ"/>
    <property type="match status" value="1"/>
</dbReference>
<evidence type="ECO:0000256" key="4">
    <source>
        <dbReference type="ARBA" id="ARBA00022475"/>
    </source>
</evidence>
<dbReference type="SMART" id="SM00382">
    <property type="entry name" value="AAA"/>
    <property type="match status" value="1"/>
</dbReference>
<dbReference type="InterPro" id="IPR050086">
    <property type="entry name" value="MetN_ABC_transporter-like"/>
</dbReference>
<proteinExistence type="inferred from homology"/>
<evidence type="ECO:0000256" key="7">
    <source>
        <dbReference type="ARBA" id="ARBA00022970"/>
    </source>
</evidence>
<dbReference type="RefSeq" id="WP_100162206.1">
    <property type="nucleotide sequence ID" value="NZ_PGTB01000024.1"/>
</dbReference>
<sequence length="271" mass="29848">MTQQDAPSLLKLRGIRKSFGELEVLKGIDLDVAPGEVVSIIGASGSGKSTFLRSINAIEPADKGTMDFEGKHLDFDANSRFYPGARELQALRSRIGMVFQSYNLWPHKTVLQNVIHAPMRVLGQSRAEATEVAEALLSRIGLYDKRDSSPLRLSGGQQQRVAIARALAMKPRLMLFDEVTSALDPELVHEVLLLMASLASEGMTMLLVTHEMSFARDVSSRVLFFDKGVIGEQGTPDKVLRDPESPRLRQFLHSILHDDLTVAGTDKGLIQ</sequence>
<dbReference type="GO" id="GO:0015424">
    <property type="term" value="F:ABC-type amino acid transporter activity"/>
    <property type="evidence" value="ECO:0007669"/>
    <property type="project" value="InterPro"/>
</dbReference>
<evidence type="ECO:0000256" key="2">
    <source>
        <dbReference type="ARBA" id="ARBA00005417"/>
    </source>
</evidence>
<dbReference type="InterPro" id="IPR027417">
    <property type="entry name" value="P-loop_NTPase"/>
</dbReference>
<protein>
    <submittedName>
        <fullName evidence="10">Histidine/lysine/arginine/ornithine ABC transporter ATP-binding protein</fullName>
    </submittedName>
</protein>
<evidence type="ECO:0000256" key="1">
    <source>
        <dbReference type="ARBA" id="ARBA00004202"/>
    </source>
</evidence>
<dbReference type="EMBL" id="PGTB01000024">
    <property type="protein sequence ID" value="PJE37028.1"/>
    <property type="molecule type" value="Genomic_DNA"/>
</dbReference>
<dbReference type="GO" id="GO:0005886">
    <property type="term" value="C:plasma membrane"/>
    <property type="evidence" value="ECO:0007669"/>
    <property type="project" value="UniProtKB-SubCell"/>
</dbReference>
<dbReference type="Proteomes" id="UP000231553">
    <property type="component" value="Unassembled WGS sequence"/>
</dbReference>
<dbReference type="GO" id="GO:0005524">
    <property type="term" value="F:ATP binding"/>
    <property type="evidence" value="ECO:0007669"/>
    <property type="project" value="UniProtKB-KW"/>
</dbReference>
<evidence type="ECO:0000259" key="9">
    <source>
        <dbReference type="PROSITE" id="PS50893"/>
    </source>
</evidence>
<comment type="caution">
    <text evidence="10">The sequence shown here is derived from an EMBL/GenBank/DDBJ whole genome shotgun (WGS) entry which is preliminary data.</text>
</comment>
<dbReference type="InterPro" id="IPR003593">
    <property type="entry name" value="AAA+_ATPase"/>
</dbReference>
<keyword evidence="4" id="KW-1003">Cell membrane</keyword>
<keyword evidence="11" id="KW-1185">Reference proteome</keyword>
<dbReference type="FunFam" id="3.40.50.300:FF:000020">
    <property type="entry name" value="Amino acid ABC transporter ATP-binding component"/>
    <property type="match status" value="1"/>
</dbReference>
<keyword evidence="6 10" id="KW-0067">ATP-binding</keyword>
<organism evidence="10 11">
    <name type="scientific">Pseudooceanicola lipolyticus</name>
    <dbReference type="NCBI Taxonomy" id="2029104"/>
    <lineage>
        <taxon>Bacteria</taxon>
        <taxon>Pseudomonadati</taxon>
        <taxon>Pseudomonadota</taxon>
        <taxon>Alphaproteobacteria</taxon>
        <taxon>Rhodobacterales</taxon>
        <taxon>Paracoccaceae</taxon>
        <taxon>Pseudooceanicola</taxon>
    </lineage>
</organism>
<evidence type="ECO:0000313" key="10">
    <source>
        <dbReference type="EMBL" id="PJE37028.1"/>
    </source>
</evidence>
<dbReference type="PROSITE" id="PS00211">
    <property type="entry name" value="ABC_TRANSPORTER_1"/>
    <property type="match status" value="1"/>
</dbReference>
<dbReference type="SUPFAM" id="SSF52540">
    <property type="entry name" value="P-loop containing nucleoside triphosphate hydrolases"/>
    <property type="match status" value="1"/>
</dbReference>
<dbReference type="OrthoDB" id="9802264at2"/>
<name>A0A2M8J2Q4_9RHOB</name>
<dbReference type="InterPro" id="IPR003439">
    <property type="entry name" value="ABC_transporter-like_ATP-bd"/>
</dbReference>
<dbReference type="PROSITE" id="PS50893">
    <property type="entry name" value="ABC_TRANSPORTER_2"/>
    <property type="match status" value="1"/>
</dbReference>
<dbReference type="PANTHER" id="PTHR43166:SF9">
    <property type="entry name" value="GLUTAMATE_ASPARTATE IMPORT ATP-BINDING PROTEIN GLTL"/>
    <property type="match status" value="1"/>
</dbReference>
<dbReference type="InterPro" id="IPR030679">
    <property type="entry name" value="ABC_ATPase_HisP-typ"/>
</dbReference>
<evidence type="ECO:0000256" key="5">
    <source>
        <dbReference type="ARBA" id="ARBA00022741"/>
    </source>
</evidence>
<dbReference type="Gene3D" id="3.40.50.300">
    <property type="entry name" value="P-loop containing nucleotide triphosphate hydrolases"/>
    <property type="match status" value="1"/>
</dbReference>
<dbReference type="PANTHER" id="PTHR43166">
    <property type="entry name" value="AMINO ACID IMPORT ATP-BINDING PROTEIN"/>
    <property type="match status" value="1"/>
</dbReference>
<keyword evidence="5" id="KW-0547">Nucleotide-binding</keyword>
<comment type="subcellular location">
    <subcellularLocation>
        <location evidence="1">Cell membrane</location>
        <topology evidence="1">Peripheral membrane protein</topology>
    </subcellularLocation>
</comment>
<dbReference type="Pfam" id="PF00005">
    <property type="entry name" value="ABC_tran"/>
    <property type="match status" value="1"/>
</dbReference>
<gene>
    <name evidence="10" type="ORF">CVM52_09170</name>
</gene>
<keyword evidence="3" id="KW-0813">Transport</keyword>
<dbReference type="AlphaFoldDB" id="A0A2M8J2Q4"/>
<dbReference type="PIRSF" id="PIRSF039085">
    <property type="entry name" value="ABC_ATPase_HisP"/>
    <property type="match status" value="1"/>
</dbReference>
<accession>A0A2M8J2Q4</accession>
<keyword evidence="7" id="KW-0029">Amino-acid transport</keyword>
<feature type="domain" description="ABC transporter" evidence="9">
    <location>
        <begin position="10"/>
        <end position="252"/>
    </location>
</feature>
<comment type="similarity">
    <text evidence="2">Belongs to the ABC transporter superfamily.</text>
</comment>
<evidence type="ECO:0000313" key="11">
    <source>
        <dbReference type="Proteomes" id="UP000231553"/>
    </source>
</evidence>